<keyword evidence="1" id="KW-0812">Transmembrane</keyword>
<gene>
    <name evidence="2" type="ORF">SAMN04488050_101717</name>
</gene>
<feature type="transmembrane region" description="Helical" evidence="1">
    <location>
        <begin position="12"/>
        <end position="31"/>
    </location>
</feature>
<feature type="transmembrane region" description="Helical" evidence="1">
    <location>
        <begin position="37"/>
        <end position="53"/>
    </location>
</feature>
<sequence length="279" mass="32067">MGKFWRENWQGVFFGAVGLVLLGFSFCRLWQEDVAGGSATFGMAFLCFIYANLSRFKRFKGLGFEAELWEDKQKEAAALIDRLKAKDAIYTEQIVRQNIMGGRLGSASSWEDNWRLFDRLVAEHEDLGQDIDFSDLKADIDAVFLFDLTSYPYDPLHRQIAQGVQEASDLIQKEFGSAVEDVEGHRKRTEQVNAIKRSFVDRYERSLKGNVAQEILDWARDAQAALRRDFGVEVSFPEEDIQELEMLADLRRKGPIKVTPKLLEMSERKSHERRKTGAR</sequence>
<protein>
    <submittedName>
        <fullName evidence="2">Uncharacterized protein</fullName>
    </submittedName>
</protein>
<dbReference type="RefSeq" id="WP_092421877.1">
    <property type="nucleotide sequence ID" value="NZ_FNCL01000002.1"/>
</dbReference>
<evidence type="ECO:0000313" key="2">
    <source>
        <dbReference type="EMBL" id="SFS42772.1"/>
    </source>
</evidence>
<dbReference type="Proteomes" id="UP000199392">
    <property type="component" value="Unassembled WGS sequence"/>
</dbReference>
<keyword evidence="3" id="KW-1185">Reference proteome</keyword>
<keyword evidence="1" id="KW-0472">Membrane</keyword>
<accession>A0A1I6PRB5</accession>
<name>A0A1I6PRB5_9RHOB</name>
<dbReference type="OrthoDB" id="2991176at2"/>
<evidence type="ECO:0000313" key="3">
    <source>
        <dbReference type="Proteomes" id="UP000199392"/>
    </source>
</evidence>
<dbReference type="AlphaFoldDB" id="A0A1I6PRB5"/>
<reference evidence="3" key="1">
    <citation type="submission" date="2016-10" db="EMBL/GenBank/DDBJ databases">
        <authorList>
            <person name="Varghese N."/>
            <person name="Submissions S."/>
        </authorList>
    </citation>
    <scope>NUCLEOTIDE SEQUENCE [LARGE SCALE GENOMIC DNA]</scope>
    <source>
        <strain evidence="3">DSM 26894</strain>
    </source>
</reference>
<evidence type="ECO:0000256" key="1">
    <source>
        <dbReference type="SAM" id="Phobius"/>
    </source>
</evidence>
<organism evidence="2 3">
    <name type="scientific">Alloyangia pacifica</name>
    <dbReference type="NCBI Taxonomy" id="311180"/>
    <lineage>
        <taxon>Bacteria</taxon>
        <taxon>Pseudomonadati</taxon>
        <taxon>Pseudomonadota</taxon>
        <taxon>Alphaproteobacteria</taxon>
        <taxon>Rhodobacterales</taxon>
        <taxon>Roseobacteraceae</taxon>
        <taxon>Alloyangia</taxon>
    </lineage>
</organism>
<proteinExistence type="predicted"/>
<dbReference type="EMBL" id="FOZW01000001">
    <property type="protein sequence ID" value="SFS42772.1"/>
    <property type="molecule type" value="Genomic_DNA"/>
</dbReference>
<keyword evidence="1" id="KW-1133">Transmembrane helix</keyword>